<gene>
    <name evidence="1" type="ORF">V7S43_011132</name>
</gene>
<protein>
    <submittedName>
        <fullName evidence="1">Uncharacterized protein</fullName>
    </submittedName>
</protein>
<dbReference type="Proteomes" id="UP001632037">
    <property type="component" value="Unassembled WGS sequence"/>
</dbReference>
<evidence type="ECO:0000313" key="2">
    <source>
        <dbReference type="Proteomes" id="UP001632037"/>
    </source>
</evidence>
<evidence type="ECO:0000313" key="1">
    <source>
        <dbReference type="EMBL" id="KAL3663717.1"/>
    </source>
</evidence>
<reference evidence="1 2" key="1">
    <citation type="submission" date="2024-09" db="EMBL/GenBank/DDBJ databases">
        <title>Genome sequencing and assembly of Phytophthora oleae, isolate VK10A, causative agent of rot of olive drupes.</title>
        <authorList>
            <person name="Conti Taguali S."/>
            <person name="Riolo M."/>
            <person name="La Spada F."/>
            <person name="Cacciola S.O."/>
            <person name="Dionisio G."/>
        </authorList>
    </citation>
    <scope>NUCLEOTIDE SEQUENCE [LARGE SCALE GENOMIC DNA]</scope>
    <source>
        <strain evidence="1 2">VK10A</strain>
    </source>
</reference>
<accession>A0ABD3FBA0</accession>
<keyword evidence="2" id="KW-1185">Reference proteome</keyword>
<dbReference type="AlphaFoldDB" id="A0ABD3FBA0"/>
<comment type="caution">
    <text evidence="1">The sequence shown here is derived from an EMBL/GenBank/DDBJ whole genome shotgun (WGS) entry which is preliminary data.</text>
</comment>
<name>A0ABD3FBA0_9STRA</name>
<proteinExistence type="predicted"/>
<dbReference type="EMBL" id="JBIMZQ010000026">
    <property type="protein sequence ID" value="KAL3663717.1"/>
    <property type="molecule type" value="Genomic_DNA"/>
</dbReference>
<sequence>MTTTLDCDTRVAYTVKLFQRSVVNFAAFKMYFQMSDKNDDASVFQCLTDQDWLLVAEMKAIVGSVADLARVEVQRNDLVASQLNVLLKYTFDRLHSKYFMALGLDVLASATTTVATFPRCKIPVKCLSDPARVCIAPMKGQDMKRLATPTSETVTILYEE</sequence>
<organism evidence="1 2">
    <name type="scientific">Phytophthora oleae</name>
    <dbReference type="NCBI Taxonomy" id="2107226"/>
    <lineage>
        <taxon>Eukaryota</taxon>
        <taxon>Sar</taxon>
        <taxon>Stramenopiles</taxon>
        <taxon>Oomycota</taxon>
        <taxon>Peronosporomycetes</taxon>
        <taxon>Peronosporales</taxon>
        <taxon>Peronosporaceae</taxon>
        <taxon>Phytophthora</taxon>
    </lineage>
</organism>